<organism evidence="1">
    <name type="scientific">Siphoviridae sp. ctvBz3</name>
    <dbReference type="NCBI Taxonomy" id="2825720"/>
    <lineage>
        <taxon>Viruses</taxon>
        <taxon>Duplodnaviria</taxon>
        <taxon>Heunggongvirae</taxon>
        <taxon>Uroviricota</taxon>
        <taxon>Caudoviricetes</taxon>
    </lineage>
</organism>
<reference evidence="1" key="1">
    <citation type="journal article" date="2021" name="Proc. Natl. Acad. Sci. U.S.A.">
        <title>A Catalog of Tens of Thousands of Viruses from Human Metagenomes Reveals Hidden Associations with Chronic Diseases.</title>
        <authorList>
            <person name="Tisza M.J."/>
            <person name="Buck C.B."/>
        </authorList>
    </citation>
    <scope>NUCLEOTIDE SEQUENCE</scope>
    <source>
        <strain evidence="1">CtvBz3</strain>
    </source>
</reference>
<sequence>MLCSSKSHVLCGEAKISIKIRKNYVQIRNLCQNN</sequence>
<proteinExistence type="predicted"/>
<protein>
    <submittedName>
        <fullName evidence="1">Uncharacterized protein</fullName>
    </submittedName>
</protein>
<dbReference type="EMBL" id="BK015955">
    <property type="protein sequence ID" value="DAF86977.1"/>
    <property type="molecule type" value="Genomic_DNA"/>
</dbReference>
<accession>A0A8S5TXQ5</accession>
<evidence type="ECO:0000313" key="1">
    <source>
        <dbReference type="EMBL" id="DAF86977.1"/>
    </source>
</evidence>
<name>A0A8S5TXQ5_9CAUD</name>